<name>A0ABD0TEK3_LOXSC</name>
<evidence type="ECO:0000256" key="13">
    <source>
        <dbReference type="ARBA" id="ARBA00043671"/>
    </source>
</evidence>
<evidence type="ECO:0000256" key="2">
    <source>
        <dbReference type="ARBA" id="ARBA00008422"/>
    </source>
</evidence>
<evidence type="ECO:0000256" key="16">
    <source>
        <dbReference type="PIRSR" id="PIRSR000894-2"/>
    </source>
</evidence>
<reference evidence="18 19" key="1">
    <citation type="submission" date="2024-06" db="EMBL/GenBank/DDBJ databases">
        <title>A chromosome-level genome assembly of beet webworm, Loxostege sticticalis.</title>
        <authorList>
            <person name="Zhang Y."/>
        </authorList>
    </citation>
    <scope>NUCLEOTIDE SEQUENCE [LARGE SCALE GENOMIC DNA]</scope>
    <source>
        <strain evidence="18">AQ028</strain>
        <tissue evidence="18">Male pupae</tissue>
    </source>
</reference>
<comment type="catalytic activity">
    <reaction evidence="15">
        <text>(2R)-2,3-bisphosphoglycerate + H2O = (2R)-2-phosphoglycerate + phosphate</text>
        <dbReference type="Rhea" id="RHEA:27381"/>
        <dbReference type="ChEBI" id="CHEBI:15377"/>
        <dbReference type="ChEBI" id="CHEBI:43474"/>
        <dbReference type="ChEBI" id="CHEBI:58248"/>
        <dbReference type="ChEBI" id="CHEBI:58289"/>
        <dbReference type="EC" id="3.1.3.80"/>
    </reaction>
    <physiologicalReaction direction="left-to-right" evidence="15">
        <dbReference type="Rhea" id="RHEA:27382"/>
    </physiologicalReaction>
</comment>
<comment type="similarity">
    <text evidence="2">Belongs to the histidine acid phosphatase family. MINPP1 subfamily.</text>
</comment>
<evidence type="ECO:0000256" key="7">
    <source>
        <dbReference type="ARBA" id="ARBA00022729"/>
    </source>
</evidence>
<dbReference type="Proteomes" id="UP001549921">
    <property type="component" value="Unassembled WGS sequence"/>
</dbReference>
<evidence type="ECO:0000256" key="14">
    <source>
        <dbReference type="ARBA" id="ARBA00043691"/>
    </source>
</evidence>
<keyword evidence="16" id="KW-1015">Disulfide bond</keyword>
<comment type="subcellular location">
    <subcellularLocation>
        <location evidence="1">Cell membrane</location>
    </subcellularLocation>
</comment>
<comment type="caution">
    <text evidence="18">The sequence shown here is derived from an EMBL/GenBank/DDBJ whole genome shotgun (WGS) entry which is preliminary data.</text>
</comment>
<keyword evidence="8" id="KW-0378">Hydrolase</keyword>
<dbReference type="PANTHER" id="PTHR20963">
    <property type="entry name" value="MULTIPLE INOSITOL POLYPHOSPHATE PHOSPHATASE-RELATED"/>
    <property type="match status" value="1"/>
</dbReference>
<evidence type="ECO:0000256" key="8">
    <source>
        <dbReference type="ARBA" id="ARBA00022801"/>
    </source>
</evidence>
<evidence type="ECO:0000256" key="5">
    <source>
        <dbReference type="ARBA" id="ARBA00018097"/>
    </source>
</evidence>
<comment type="catalytic activity">
    <reaction evidence="14">
        <text>1D-myo-inositol hexakisphosphate + H2O = 1D-myo-inositol 1,2,4,5,6-pentakisphosphate + phosphate</text>
        <dbReference type="Rhea" id="RHEA:16989"/>
        <dbReference type="ChEBI" id="CHEBI:15377"/>
        <dbReference type="ChEBI" id="CHEBI:43474"/>
        <dbReference type="ChEBI" id="CHEBI:57798"/>
        <dbReference type="ChEBI" id="CHEBI:58130"/>
        <dbReference type="EC" id="3.1.3.62"/>
    </reaction>
    <physiologicalReaction direction="left-to-right" evidence="14">
        <dbReference type="Rhea" id="RHEA:16990"/>
    </physiologicalReaction>
</comment>
<organism evidence="18 19">
    <name type="scientific">Loxostege sticticalis</name>
    <name type="common">Beet webworm moth</name>
    <dbReference type="NCBI Taxonomy" id="481309"/>
    <lineage>
        <taxon>Eukaryota</taxon>
        <taxon>Metazoa</taxon>
        <taxon>Ecdysozoa</taxon>
        <taxon>Arthropoda</taxon>
        <taxon>Hexapoda</taxon>
        <taxon>Insecta</taxon>
        <taxon>Pterygota</taxon>
        <taxon>Neoptera</taxon>
        <taxon>Endopterygota</taxon>
        <taxon>Lepidoptera</taxon>
        <taxon>Glossata</taxon>
        <taxon>Ditrysia</taxon>
        <taxon>Pyraloidea</taxon>
        <taxon>Crambidae</taxon>
        <taxon>Pyraustinae</taxon>
        <taxon>Loxostege</taxon>
    </lineage>
</organism>
<dbReference type="SUPFAM" id="SSF53254">
    <property type="entry name" value="Phosphoglycerate mutase-like"/>
    <property type="match status" value="1"/>
</dbReference>
<evidence type="ECO:0000256" key="15">
    <source>
        <dbReference type="ARBA" id="ARBA00043832"/>
    </source>
</evidence>
<evidence type="ECO:0000256" key="17">
    <source>
        <dbReference type="SAM" id="SignalP"/>
    </source>
</evidence>
<dbReference type="GO" id="GO:0005886">
    <property type="term" value="C:plasma membrane"/>
    <property type="evidence" value="ECO:0007669"/>
    <property type="project" value="UniProtKB-SubCell"/>
</dbReference>
<evidence type="ECO:0000256" key="10">
    <source>
        <dbReference type="ARBA" id="ARBA00023180"/>
    </source>
</evidence>
<evidence type="ECO:0000256" key="6">
    <source>
        <dbReference type="ARBA" id="ARBA00022475"/>
    </source>
</evidence>
<dbReference type="EMBL" id="JBEDNZ010000006">
    <property type="protein sequence ID" value="KAL0841494.1"/>
    <property type="molecule type" value="Genomic_DNA"/>
</dbReference>
<evidence type="ECO:0000256" key="4">
    <source>
        <dbReference type="ARBA" id="ARBA00013040"/>
    </source>
</evidence>
<dbReference type="CDD" id="cd07061">
    <property type="entry name" value="HP_HAP_like"/>
    <property type="match status" value="1"/>
</dbReference>
<feature type="disulfide bond" evidence="16">
    <location>
        <begin position="425"/>
        <end position="430"/>
    </location>
</feature>
<evidence type="ECO:0000256" key="3">
    <source>
        <dbReference type="ARBA" id="ARBA00012976"/>
    </source>
</evidence>
<dbReference type="InterPro" id="IPR000560">
    <property type="entry name" value="His_Pase_clade-2"/>
</dbReference>
<comment type="catalytic activity">
    <reaction evidence="13">
        <text>1D-myo-inositol 1,2,4,5,6-pentakisphosphate + H2O = 1D-myo-inositol 1,2,5,6-tetrakisphosphate + phosphate</text>
        <dbReference type="Rhea" id="RHEA:77115"/>
        <dbReference type="ChEBI" id="CHEBI:15377"/>
        <dbReference type="ChEBI" id="CHEBI:43474"/>
        <dbReference type="ChEBI" id="CHEBI:57798"/>
        <dbReference type="ChEBI" id="CHEBI:195535"/>
        <dbReference type="EC" id="3.1.3.62"/>
    </reaction>
    <physiologicalReaction direction="left-to-right" evidence="13">
        <dbReference type="Rhea" id="RHEA:77116"/>
    </physiologicalReaction>
</comment>
<dbReference type="Pfam" id="PF00328">
    <property type="entry name" value="His_Phos_2"/>
    <property type="match status" value="1"/>
</dbReference>
<evidence type="ECO:0000313" key="19">
    <source>
        <dbReference type="Proteomes" id="UP001549921"/>
    </source>
</evidence>
<proteinExistence type="inferred from homology"/>
<evidence type="ECO:0000256" key="11">
    <source>
        <dbReference type="ARBA" id="ARBA00031642"/>
    </source>
</evidence>
<comment type="catalytic activity">
    <reaction evidence="12">
        <text>1D-myo-inositol 1,2,5,6-tetrakisphosphate + H2O = 1D-myo-inositol 1,2,6-trisphosphate + phosphate</text>
        <dbReference type="Rhea" id="RHEA:77119"/>
        <dbReference type="ChEBI" id="CHEBI:15377"/>
        <dbReference type="ChEBI" id="CHEBI:43474"/>
        <dbReference type="ChEBI" id="CHEBI:195535"/>
        <dbReference type="ChEBI" id="CHEBI:195537"/>
        <dbReference type="EC" id="3.1.3.62"/>
    </reaction>
    <physiologicalReaction direction="left-to-right" evidence="12">
        <dbReference type="Rhea" id="RHEA:77120"/>
    </physiologicalReaction>
</comment>
<dbReference type="InterPro" id="IPR029033">
    <property type="entry name" value="His_PPase_superfam"/>
</dbReference>
<evidence type="ECO:0000256" key="1">
    <source>
        <dbReference type="ARBA" id="ARBA00004236"/>
    </source>
</evidence>
<keyword evidence="9" id="KW-0472">Membrane</keyword>
<protein>
    <recommendedName>
        <fullName evidence="5">Multiple inositol polyphosphate phosphatase 1</fullName>
        <ecNumber evidence="4">3.1.3.62</ecNumber>
        <ecNumber evidence="3">3.1.3.80</ecNumber>
    </recommendedName>
    <alternativeName>
        <fullName evidence="11">2,3-bisphosphoglycerate 3-phosphatase</fullName>
    </alternativeName>
</protein>
<feature type="disulfide bond" evidence="16">
    <location>
        <begin position="57"/>
        <end position="397"/>
    </location>
</feature>
<dbReference type="PANTHER" id="PTHR20963:SF8">
    <property type="entry name" value="MULTIPLE INOSITOL POLYPHOSPHATE PHOSPHATASE 1"/>
    <property type="match status" value="1"/>
</dbReference>
<feature type="disulfide bond" evidence="16">
    <location>
        <begin position="263"/>
        <end position="278"/>
    </location>
</feature>
<feature type="chain" id="PRO_5044881076" description="Multiple inositol polyphosphate phosphatase 1" evidence="17">
    <location>
        <begin position="18"/>
        <end position="475"/>
    </location>
</feature>
<dbReference type="EC" id="3.1.3.80" evidence="3"/>
<keyword evidence="7 17" id="KW-0732">Signal</keyword>
<dbReference type="EC" id="3.1.3.62" evidence="4"/>
<accession>A0ABD0TEK3</accession>
<dbReference type="GO" id="GO:0034417">
    <property type="term" value="F:bisphosphoglycerate 3-phosphatase activity"/>
    <property type="evidence" value="ECO:0007669"/>
    <property type="project" value="UniProtKB-EC"/>
</dbReference>
<dbReference type="Gene3D" id="3.40.50.1240">
    <property type="entry name" value="Phosphoglycerate mutase-like"/>
    <property type="match status" value="1"/>
</dbReference>
<feature type="signal peptide" evidence="17">
    <location>
        <begin position="1"/>
        <end position="17"/>
    </location>
</feature>
<dbReference type="InterPro" id="IPR016274">
    <property type="entry name" value="Histidine_acid_Pase_euk"/>
</dbReference>
<evidence type="ECO:0000256" key="9">
    <source>
        <dbReference type="ARBA" id="ARBA00023136"/>
    </source>
</evidence>
<evidence type="ECO:0000313" key="18">
    <source>
        <dbReference type="EMBL" id="KAL0841494.1"/>
    </source>
</evidence>
<keyword evidence="10" id="KW-0325">Glycoprotein</keyword>
<dbReference type="AlphaFoldDB" id="A0ABD0TEK3"/>
<gene>
    <name evidence="18" type="ORF">ABMA28_015167</name>
</gene>
<dbReference type="PIRSF" id="PIRSF000894">
    <property type="entry name" value="Acid_phosphatase"/>
    <property type="match status" value="1"/>
</dbReference>
<evidence type="ECO:0000256" key="12">
    <source>
        <dbReference type="ARBA" id="ARBA00043668"/>
    </source>
</evidence>
<keyword evidence="6" id="KW-1003">Cell membrane</keyword>
<sequence length="475" mass="54196">MGWSLLAVLALATLGFGQEICLSGEEDPYLLFGTKTAYIFANRGLPNNNRAHEVPGCQPAAFWMMNRHGSHNPEADEIEKLQNLTNLKNNIVNNYRGGNFRNNNQRICTSDFNLLERWEWNPRHNLTFAGDLTSDGYVSAQQLAQAWKQKYPGLFNDNRHNYLFKYADDRRSSTTFKAFSEGLFKSMADNYDLPKENDEKLLRPYKYCGAWNKSIEENPDTPSQRQIFESKQEYKDMVANVSLRLGFNYDIEADVVRSIYQMCRYNKAWDVTQISPWCAAFTREDLRRLEYAEDLDTYYKYGYGNELNKKVGCAFVKDMMSFFTKHVENELPQQPQVMVQFTEAASILMALGAMGTHEDTVPLTGDNYHTAPIQARKWASSTMSPFNANLAAVLYKCTLNGNYQINDQYQVLLLENEKPISLDWCRVGLCEWSQIVSKLGDIANSCDAEACNGATTVGRYVAVTMSLVFFAVLVV</sequence>